<evidence type="ECO:0000256" key="4">
    <source>
        <dbReference type="ARBA" id="ARBA00022801"/>
    </source>
</evidence>
<name>A0ABW0I0X7_9BACL</name>
<dbReference type="InterPro" id="IPR025705">
    <property type="entry name" value="Beta_hexosaminidase_sua/sub"/>
</dbReference>
<dbReference type="Gene3D" id="3.20.20.80">
    <property type="entry name" value="Glycosidases"/>
    <property type="match status" value="1"/>
</dbReference>
<accession>A0ABW0I0X7</accession>
<dbReference type="PRINTS" id="PR00738">
    <property type="entry name" value="GLHYDRLASE20"/>
</dbReference>
<keyword evidence="5" id="KW-0326">Glycosidase</keyword>
<dbReference type="InterPro" id="IPR017853">
    <property type="entry name" value="GH"/>
</dbReference>
<comment type="similarity">
    <text evidence="2">Belongs to the glycosyl hydrolase 20 family.</text>
</comment>
<comment type="caution">
    <text evidence="8">The sequence shown here is derived from an EMBL/GenBank/DDBJ whole genome shotgun (WGS) entry which is preliminary data.</text>
</comment>
<dbReference type="EMBL" id="JBHSMI010000067">
    <property type="protein sequence ID" value="MFC5407186.1"/>
    <property type="molecule type" value="Genomic_DNA"/>
</dbReference>
<evidence type="ECO:0000313" key="9">
    <source>
        <dbReference type="Proteomes" id="UP001596113"/>
    </source>
</evidence>
<evidence type="ECO:0000313" key="8">
    <source>
        <dbReference type="EMBL" id="MFC5407186.1"/>
    </source>
</evidence>
<evidence type="ECO:0000256" key="2">
    <source>
        <dbReference type="ARBA" id="ARBA00006285"/>
    </source>
</evidence>
<evidence type="ECO:0000259" key="6">
    <source>
        <dbReference type="Pfam" id="PF00728"/>
    </source>
</evidence>
<feature type="domain" description="Beta-hexosaminidase bacterial type N-terminal" evidence="7">
    <location>
        <begin position="2"/>
        <end position="119"/>
    </location>
</feature>
<feature type="domain" description="Glycoside hydrolase family 20 catalytic" evidence="6">
    <location>
        <begin position="123"/>
        <end position="422"/>
    </location>
</feature>
<evidence type="ECO:0000259" key="7">
    <source>
        <dbReference type="Pfam" id="PF02838"/>
    </source>
</evidence>
<dbReference type="Gene3D" id="3.30.379.10">
    <property type="entry name" value="Chitobiase/beta-hexosaminidase domain 2-like"/>
    <property type="match status" value="1"/>
</dbReference>
<dbReference type="PANTHER" id="PTHR22600">
    <property type="entry name" value="BETA-HEXOSAMINIDASE"/>
    <property type="match status" value="1"/>
</dbReference>
<reference evidence="9" key="1">
    <citation type="journal article" date="2019" name="Int. J. Syst. Evol. Microbiol.">
        <title>The Global Catalogue of Microorganisms (GCM) 10K type strain sequencing project: providing services to taxonomists for standard genome sequencing and annotation.</title>
        <authorList>
            <consortium name="The Broad Institute Genomics Platform"/>
            <consortium name="The Broad Institute Genome Sequencing Center for Infectious Disease"/>
            <person name="Wu L."/>
            <person name="Ma J."/>
        </authorList>
    </citation>
    <scope>NUCLEOTIDE SEQUENCE [LARGE SCALE GENOMIC DNA]</scope>
    <source>
        <strain evidence="9">CGMCC 1.18575</strain>
    </source>
</reference>
<organism evidence="8 9">
    <name type="scientific">Cohnella soli</name>
    <dbReference type="NCBI Taxonomy" id="425005"/>
    <lineage>
        <taxon>Bacteria</taxon>
        <taxon>Bacillati</taxon>
        <taxon>Bacillota</taxon>
        <taxon>Bacilli</taxon>
        <taxon>Bacillales</taxon>
        <taxon>Paenibacillaceae</taxon>
        <taxon>Cohnella</taxon>
    </lineage>
</organism>
<dbReference type="InterPro" id="IPR015882">
    <property type="entry name" value="HEX_bac_N"/>
</dbReference>
<dbReference type="Pfam" id="PF00728">
    <property type="entry name" value="Glyco_hydro_20"/>
    <property type="match status" value="1"/>
</dbReference>
<proteinExistence type="inferred from homology"/>
<dbReference type="PANTHER" id="PTHR22600:SF57">
    <property type="entry name" value="BETA-N-ACETYLHEXOSAMINIDASE"/>
    <property type="match status" value="1"/>
</dbReference>
<keyword evidence="9" id="KW-1185">Reference proteome</keyword>
<sequence length="535" mass="61966">MLLPKPKRIEYLDDRLYLHSAMEVLAEEDYGKKALQVLNILVSEINIAFSYGINNVIEFVRSSDEFNMKEAYRIEFRKGKVMLTYGDELGARNAVISLYGLIERDAKGIYIQACNITDYPDGEYRGILIDVGRKYIPIEEMKTIIQQMAKAKYNTLHLHLLETEHNPVQTDVYPQLNDTPMQQYTKHQLKEIVEYATLFGLEVIPEIEMPAHGLFIVDKLEELKCRTRTVEPSNWAMCVGNEKTYEILENLIREIAEIFPGDYIHVGMDELEFTDVFPEQRLWPTWDDCEVCAELSRREHLEGKRELFYYFVSRIYGIVTGLGKKMMMWNDGVDISVSPDIPRDIRIQFWRVAAEGRGPVEGCSMQRFLEEGFRVVNSDFPETYLDLYMEEEKILNWHPKARPESTDDVKHLIIGGEMCAWESKDHYEYTLPSAVFVFGDKLWDYSEREITSNYRRALTKAVLGLQTPMDFDVFEILGGILLPQNKEQLENVRNTNPNKAKLEDSIEILHALIDSEASGKTAASAYSQFIRSNLM</sequence>
<evidence type="ECO:0000256" key="3">
    <source>
        <dbReference type="ARBA" id="ARBA00012663"/>
    </source>
</evidence>
<evidence type="ECO:0000256" key="5">
    <source>
        <dbReference type="ARBA" id="ARBA00023295"/>
    </source>
</evidence>
<dbReference type="InterPro" id="IPR029018">
    <property type="entry name" value="Hex-like_dom2"/>
</dbReference>
<dbReference type="InterPro" id="IPR015883">
    <property type="entry name" value="Glyco_hydro_20_cat"/>
</dbReference>
<keyword evidence="4" id="KW-0378">Hydrolase</keyword>
<gene>
    <name evidence="8" type="ORF">ACFPOF_31040</name>
</gene>
<dbReference type="SUPFAM" id="SSF51445">
    <property type="entry name" value="(Trans)glycosidases"/>
    <property type="match status" value="1"/>
</dbReference>
<dbReference type="Pfam" id="PF02838">
    <property type="entry name" value="Glyco_hydro_20b"/>
    <property type="match status" value="1"/>
</dbReference>
<dbReference type="EC" id="3.2.1.52" evidence="3"/>
<evidence type="ECO:0000256" key="1">
    <source>
        <dbReference type="ARBA" id="ARBA00001231"/>
    </source>
</evidence>
<dbReference type="SUPFAM" id="SSF55545">
    <property type="entry name" value="beta-N-acetylhexosaminidase-like domain"/>
    <property type="match status" value="1"/>
</dbReference>
<dbReference type="Proteomes" id="UP001596113">
    <property type="component" value="Unassembled WGS sequence"/>
</dbReference>
<comment type="catalytic activity">
    <reaction evidence="1">
        <text>Hydrolysis of terminal non-reducing N-acetyl-D-hexosamine residues in N-acetyl-beta-D-hexosaminides.</text>
        <dbReference type="EC" id="3.2.1.52"/>
    </reaction>
</comment>
<dbReference type="RefSeq" id="WP_378139621.1">
    <property type="nucleotide sequence ID" value="NZ_JBHSMI010000067.1"/>
</dbReference>
<protein>
    <recommendedName>
        <fullName evidence="3">beta-N-acetylhexosaminidase</fullName>
        <ecNumber evidence="3">3.2.1.52</ecNumber>
    </recommendedName>
</protein>